<feature type="chain" id="PRO_5034196653" description="UPAR/Ly6 domain-containing protein" evidence="1">
    <location>
        <begin position="20"/>
        <end position="115"/>
    </location>
</feature>
<evidence type="ECO:0000313" key="3">
    <source>
        <dbReference type="Ensembl" id="ENSGWIP00000028674.1"/>
    </source>
</evidence>
<protein>
    <recommendedName>
        <fullName evidence="2">UPAR/Ly6 domain-containing protein</fullName>
    </recommendedName>
</protein>
<keyword evidence="4" id="KW-1185">Reference proteome</keyword>
<reference evidence="3" key="3">
    <citation type="submission" date="2025-09" db="UniProtKB">
        <authorList>
            <consortium name="Ensembl"/>
        </authorList>
    </citation>
    <scope>IDENTIFICATION</scope>
</reference>
<proteinExistence type="predicted"/>
<evidence type="ECO:0000259" key="2">
    <source>
        <dbReference type="Pfam" id="PF00021"/>
    </source>
</evidence>
<keyword evidence="1" id="KW-0732">Signal</keyword>
<reference evidence="3" key="2">
    <citation type="submission" date="2025-08" db="UniProtKB">
        <authorList>
            <consortium name="Ensembl"/>
        </authorList>
    </citation>
    <scope>IDENTIFICATION</scope>
</reference>
<feature type="signal peptide" evidence="1">
    <location>
        <begin position="1"/>
        <end position="19"/>
    </location>
</feature>
<evidence type="ECO:0000256" key="1">
    <source>
        <dbReference type="SAM" id="SignalP"/>
    </source>
</evidence>
<name>A0A8C5GDL7_GOUWI</name>
<evidence type="ECO:0000313" key="4">
    <source>
        <dbReference type="Proteomes" id="UP000694680"/>
    </source>
</evidence>
<dbReference type="InterPro" id="IPR016054">
    <property type="entry name" value="LY6_UPA_recep-like"/>
</dbReference>
<dbReference type="InterPro" id="IPR045860">
    <property type="entry name" value="Snake_toxin-like_sf"/>
</dbReference>
<dbReference type="Proteomes" id="UP000694680">
    <property type="component" value="Chromosome 11"/>
</dbReference>
<dbReference type="Gene3D" id="2.10.60.10">
    <property type="entry name" value="CD59"/>
    <property type="match status" value="1"/>
</dbReference>
<dbReference type="Ensembl" id="ENSGWIT00000031269.1">
    <property type="protein sequence ID" value="ENSGWIP00000028674.1"/>
    <property type="gene ID" value="ENSGWIG00000014949.1"/>
</dbReference>
<organism evidence="3 4">
    <name type="scientific">Gouania willdenowi</name>
    <name type="common">Blunt-snouted clingfish</name>
    <name type="synonym">Lepadogaster willdenowi</name>
    <dbReference type="NCBI Taxonomy" id="441366"/>
    <lineage>
        <taxon>Eukaryota</taxon>
        <taxon>Metazoa</taxon>
        <taxon>Chordata</taxon>
        <taxon>Craniata</taxon>
        <taxon>Vertebrata</taxon>
        <taxon>Euteleostomi</taxon>
        <taxon>Actinopterygii</taxon>
        <taxon>Neopterygii</taxon>
        <taxon>Teleostei</taxon>
        <taxon>Neoteleostei</taxon>
        <taxon>Acanthomorphata</taxon>
        <taxon>Ovalentaria</taxon>
        <taxon>Blenniimorphae</taxon>
        <taxon>Blenniiformes</taxon>
        <taxon>Gobiesocoidei</taxon>
        <taxon>Gobiesocidae</taxon>
        <taxon>Gobiesocinae</taxon>
        <taxon>Gouania</taxon>
    </lineage>
</organism>
<accession>A0A8C5GDL7</accession>
<reference evidence="3" key="1">
    <citation type="submission" date="2020-06" db="EMBL/GenBank/DDBJ databases">
        <authorList>
            <consortium name="Wellcome Sanger Institute Data Sharing"/>
        </authorList>
    </citation>
    <scope>NUCLEOTIDE SEQUENCE [LARGE SCALE GENOMIC DNA]</scope>
</reference>
<sequence length="115" mass="12122">MFNCLICLTCRVCPIGLFGRCIFSSDATCANGTESCFKAEAQFNATGSFSLHSRGCIDSDLCGKTITGNLVGAGYTSTFQCCTTDLCNGATSVQLPLALALCTAVLSSVWGFWEM</sequence>
<dbReference type="AlphaFoldDB" id="A0A8C5GDL7"/>
<dbReference type="Pfam" id="PF00021">
    <property type="entry name" value="UPAR_LY6"/>
    <property type="match status" value="1"/>
</dbReference>
<dbReference type="CDD" id="cd00117">
    <property type="entry name" value="TFP"/>
    <property type="match status" value="1"/>
</dbReference>
<feature type="domain" description="UPAR/Ly6" evidence="2">
    <location>
        <begin position="8"/>
        <end position="89"/>
    </location>
</feature>
<dbReference type="SUPFAM" id="SSF57302">
    <property type="entry name" value="Snake toxin-like"/>
    <property type="match status" value="1"/>
</dbReference>